<dbReference type="SUPFAM" id="SSF82153">
    <property type="entry name" value="FAS1 domain"/>
    <property type="match status" value="1"/>
</dbReference>
<dbReference type="InterPro" id="IPR036378">
    <property type="entry name" value="FAS1_dom_sf"/>
</dbReference>
<dbReference type="PROSITE" id="PS51257">
    <property type="entry name" value="PROKAR_LIPOPROTEIN"/>
    <property type="match status" value="1"/>
</dbReference>
<comment type="caution">
    <text evidence="1">The sequence shown here is derived from an EMBL/GenBank/DDBJ whole genome shotgun (WGS) entry which is preliminary data.</text>
</comment>
<dbReference type="Proteomes" id="UP000306808">
    <property type="component" value="Unassembled WGS sequence"/>
</dbReference>
<sequence>MKYISFLLFTLGISGMLSCQKGDSHYYDYQKAEQLYNGSIYSYLINQKGTYDSLALVLERLPDLKEKLNQTNNDITLFAVNNRSFALAVENLNVARKQNGLPPLYLEDIKLDVLDTLAQRYVFDERYPVSDFESYLDGQSIFSTKYDYEMHVLYKVLTSSGLVNGGQQQLMFSDVNESIYQRYWNSTTTATVDFKTENGIIHTLTARHEFGFGKLTAYLSKN</sequence>
<evidence type="ECO:0000313" key="1">
    <source>
        <dbReference type="EMBL" id="TJZ59734.1"/>
    </source>
</evidence>
<keyword evidence="2" id="KW-1185">Reference proteome</keyword>
<dbReference type="RefSeq" id="WP_136901676.1">
    <property type="nucleotide sequence ID" value="NZ_SUME01000005.1"/>
</dbReference>
<gene>
    <name evidence="1" type="ORF">FAZ15_12585</name>
</gene>
<organism evidence="1 2">
    <name type="scientific">Sphingobacterium olei</name>
    <dbReference type="NCBI Taxonomy" id="2571155"/>
    <lineage>
        <taxon>Bacteria</taxon>
        <taxon>Pseudomonadati</taxon>
        <taxon>Bacteroidota</taxon>
        <taxon>Sphingobacteriia</taxon>
        <taxon>Sphingobacteriales</taxon>
        <taxon>Sphingobacteriaceae</taxon>
        <taxon>Sphingobacterium</taxon>
    </lineage>
</organism>
<reference evidence="1 2" key="1">
    <citation type="submission" date="2019-04" db="EMBL/GenBank/DDBJ databases">
        <title>Sphingobacterium olei sp. nov., isolated from oil-contaminated soil.</title>
        <authorList>
            <person name="Liu B."/>
        </authorList>
    </citation>
    <scope>NUCLEOTIDE SEQUENCE [LARGE SCALE GENOMIC DNA]</scope>
    <source>
        <strain evidence="1 2">HAL-9</strain>
    </source>
</reference>
<name>A0A4U0PAL9_9SPHI</name>
<dbReference type="EMBL" id="SUME01000005">
    <property type="protein sequence ID" value="TJZ59734.1"/>
    <property type="molecule type" value="Genomic_DNA"/>
</dbReference>
<proteinExistence type="predicted"/>
<dbReference type="Gene3D" id="2.30.180.10">
    <property type="entry name" value="FAS1 domain"/>
    <property type="match status" value="1"/>
</dbReference>
<dbReference type="AlphaFoldDB" id="A0A4U0PAL9"/>
<protein>
    <recommendedName>
        <fullName evidence="3">FAS1 domain-containing protein</fullName>
    </recommendedName>
</protein>
<evidence type="ECO:0000313" key="2">
    <source>
        <dbReference type="Proteomes" id="UP000306808"/>
    </source>
</evidence>
<evidence type="ECO:0008006" key="3">
    <source>
        <dbReference type="Google" id="ProtNLM"/>
    </source>
</evidence>
<accession>A0A4U0PAL9</accession>
<dbReference type="OrthoDB" id="654858at2"/>